<feature type="domain" description="Inactive transglutaminase fused to 7 transmembrane helices" evidence="2">
    <location>
        <begin position="24"/>
        <end position="183"/>
    </location>
</feature>
<keyword evidence="5" id="KW-1185">Reference proteome</keyword>
<evidence type="ECO:0000313" key="5">
    <source>
        <dbReference type="Proteomes" id="UP000318307"/>
    </source>
</evidence>
<evidence type="ECO:0000313" key="4">
    <source>
        <dbReference type="EMBL" id="TWI73206.1"/>
    </source>
</evidence>
<feature type="transmembrane region" description="Helical" evidence="1">
    <location>
        <begin position="6"/>
        <end position="23"/>
    </location>
</feature>
<sequence length="503" mass="55818">MQRLSLYWIVVLLITAGISLAWLRHTQMQIPFKPGCDTGVWLIEARLSFTASQRPVLASLSIPKNPPGFRIFNEQAASPGYGFSIVGQGENRRAEWSRRTAEGAQTLYYKIQLSPDPLQRQKTEIPPPPPDMVYWQPSEATAALALIEAAGATSSTPESLTREIIKILNTKEKEQNAALLLAEYRQEILLTRLLAEAGIPSRVVQGIFLEDGRRNQSLVPMVEVYAGEKWILFNPATGEQGIPDHFLLWHRSGPSLLDLSGGSSARVSFSMIYQSIPALEMAKIQSDSNGFSFLSMHHLPLDQQGVFKLLLLIPMGALVVTFMRILIGIRTSGTFMPVLIGMAFLQTSLIPGLVYFLAIVGTGLLIRSYLSYLNLLLVARIATIVIIVITLITLASLMAIRLGFHTGMPVTAFPLIIIAWTIERMSILWEEEGMREVMVQGTGSLAVALCAYAFMRHPLVAHLSFNFPELNLIIAALILLLGQYTGYRLFELHRFAAMKDRTP</sequence>
<organism evidence="4 5">
    <name type="scientific">Desulfobotulus alkaliphilus</name>
    <dbReference type="NCBI Taxonomy" id="622671"/>
    <lineage>
        <taxon>Bacteria</taxon>
        <taxon>Pseudomonadati</taxon>
        <taxon>Thermodesulfobacteriota</taxon>
        <taxon>Desulfobacteria</taxon>
        <taxon>Desulfobacterales</taxon>
        <taxon>Desulfobacteraceae</taxon>
        <taxon>Desulfobotulus</taxon>
    </lineage>
</organism>
<dbReference type="Pfam" id="PF14402">
    <property type="entry name" value="7TM_transglut"/>
    <property type="match status" value="1"/>
</dbReference>
<keyword evidence="1" id="KW-1133">Transmembrane helix</keyword>
<dbReference type="InterPro" id="IPR025838">
    <property type="entry name" value="Transglut_i_TM"/>
</dbReference>
<reference evidence="4 5" key="1">
    <citation type="submission" date="2019-07" db="EMBL/GenBank/DDBJ databases">
        <title>Genome sequencing of 100 strains of the haloalkaliphilic chemolithoautotrophic sulfur-oxidizing bacterium Thioalkalivibrio.</title>
        <authorList>
            <person name="Muyzer G."/>
        </authorList>
    </citation>
    <scope>NUCLEOTIDE SEQUENCE [LARGE SCALE GENOMIC DNA]</scope>
    <source>
        <strain evidence="4 5">ASO4-4</strain>
    </source>
</reference>
<feature type="transmembrane region" description="Helical" evidence="1">
    <location>
        <begin position="470"/>
        <end position="490"/>
    </location>
</feature>
<comment type="caution">
    <text evidence="4">The sequence shown here is derived from an EMBL/GenBank/DDBJ whole genome shotgun (WGS) entry which is preliminary data.</text>
</comment>
<evidence type="ECO:0000259" key="3">
    <source>
        <dbReference type="Pfam" id="PF14402"/>
    </source>
</evidence>
<protein>
    <submittedName>
        <fullName evidence="4">Uncharacterized protein with transglutaminase domain</fullName>
    </submittedName>
</protein>
<feature type="transmembrane region" description="Helical" evidence="1">
    <location>
        <begin position="339"/>
        <end position="365"/>
    </location>
</feature>
<dbReference type="AlphaFoldDB" id="A0A562RXU3"/>
<dbReference type="RefSeq" id="WP_144683660.1">
    <property type="nucleotide sequence ID" value="NZ_VLLC01000008.1"/>
</dbReference>
<dbReference type="EMBL" id="VLLC01000008">
    <property type="protein sequence ID" value="TWI73206.1"/>
    <property type="molecule type" value="Genomic_DNA"/>
</dbReference>
<name>A0A562RXU3_9BACT</name>
<feature type="transmembrane region" description="Helical" evidence="1">
    <location>
        <begin position="406"/>
        <end position="425"/>
    </location>
</feature>
<keyword evidence="1" id="KW-0812">Transmembrane</keyword>
<proteinExistence type="predicted"/>
<accession>A0A562RXU3</accession>
<feature type="domain" description="7 transmembrane helices usually fused to an inactive transglutaminase" evidence="3">
    <location>
        <begin position="255"/>
        <end position="498"/>
    </location>
</feature>
<feature type="transmembrane region" description="Helical" evidence="1">
    <location>
        <begin position="306"/>
        <end position="327"/>
    </location>
</feature>
<keyword evidence="1" id="KW-0472">Membrane</keyword>
<feature type="transmembrane region" description="Helical" evidence="1">
    <location>
        <begin position="377"/>
        <end position="400"/>
    </location>
</feature>
<evidence type="ECO:0000259" key="2">
    <source>
        <dbReference type="Pfam" id="PF14400"/>
    </source>
</evidence>
<dbReference type="OrthoDB" id="253840at2"/>
<dbReference type="Proteomes" id="UP000318307">
    <property type="component" value="Unassembled WGS sequence"/>
</dbReference>
<dbReference type="Pfam" id="PF14400">
    <property type="entry name" value="Transglut_i_TM"/>
    <property type="match status" value="1"/>
</dbReference>
<gene>
    <name evidence="4" type="ORF">LZ24_01293</name>
</gene>
<dbReference type="InterPro" id="IPR025840">
    <property type="entry name" value="7TM_transglut"/>
</dbReference>
<feature type="transmembrane region" description="Helical" evidence="1">
    <location>
        <begin position="437"/>
        <end position="455"/>
    </location>
</feature>
<evidence type="ECO:0000256" key="1">
    <source>
        <dbReference type="SAM" id="Phobius"/>
    </source>
</evidence>